<keyword evidence="3" id="KW-1185">Reference proteome</keyword>
<dbReference type="InParanoid" id="A0A2K2CL08"/>
<reference evidence="2" key="3">
    <citation type="submission" date="2018-08" db="UniProtKB">
        <authorList>
            <consortium name="EnsemblPlants"/>
        </authorList>
    </citation>
    <scope>IDENTIFICATION</scope>
    <source>
        <strain evidence="2">cv. Bd21</strain>
    </source>
</reference>
<name>A0A2K2CL08_BRADI</name>
<dbReference type="Proteomes" id="UP000008810">
    <property type="component" value="Chromosome 4"/>
</dbReference>
<accession>A0A2K2CL08</accession>
<dbReference type="EMBL" id="CM000883">
    <property type="protein sequence ID" value="PNT62712.1"/>
    <property type="molecule type" value="Genomic_DNA"/>
</dbReference>
<organism evidence="1">
    <name type="scientific">Brachypodium distachyon</name>
    <name type="common">Purple false brome</name>
    <name type="synonym">Trachynia distachya</name>
    <dbReference type="NCBI Taxonomy" id="15368"/>
    <lineage>
        <taxon>Eukaryota</taxon>
        <taxon>Viridiplantae</taxon>
        <taxon>Streptophyta</taxon>
        <taxon>Embryophyta</taxon>
        <taxon>Tracheophyta</taxon>
        <taxon>Spermatophyta</taxon>
        <taxon>Magnoliopsida</taxon>
        <taxon>Liliopsida</taxon>
        <taxon>Poales</taxon>
        <taxon>Poaceae</taxon>
        <taxon>BOP clade</taxon>
        <taxon>Pooideae</taxon>
        <taxon>Stipodae</taxon>
        <taxon>Brachypodieae</taxon>
        <taxon>Brachypodium</taxon>
    </lineage>
</organism>
<evidence type="ECO:0000313" key="1">
    <source>
        <dbReference type="EMBL" id="PNT62712.1"/>
    </source>
</evidence>
<reference evidence="1 2" key="1">
    <citation type="journal article" date="2010" name="Nature">
        <title>Genome sequencing and analysis of the model grass Brachypodium distachyon.</title>
        <authorList>
            <consortium name="International Brachypodium Initiative"/>
        </authorList>
    </citation>
    <scope>NUCLEOTIDE SEQUENCE [LARGE SCALE GENOMIC DNA]</scope>
    <source>
        <strain evidence="1 2">Bd21</strain>
    </source>
</reference>
<evidence type="ECO:0000313" key="2">
    <source>
        <dbReference type="EnsemblPlants" id="PNT62712"/>
    </source>
</evidence>
<evidence type="ECO:0000313" key="3">
    <source>
        <dbReference type="Proteomes" id="UP000008810"/>
    </source>
</evidence>
<dbReference type="AlphaFoldDB" id="A0A2K2CL08"/>
<protein>
    <submittedName>
        <fullName evidence="1 2">Uncharacterized protein</fullName>
    </submittedName>
</protein>
<reference evidence="1" key="2">
    <citation type="submission" date="2017-06" db="EMBL/GenBank/DDBJ databases">
        <title>WGS assembly of Brachypodium distachyon.</title>
        <authorList>
            <consortium name="The International Brachypodium Initiative"/>
            <person name="Lucas S."/>
            <person name="Harmon-Smith M."/>
            <person name="Lail K."/>
            <person name="Tice H."/>
            <person name="Grimwood J."/>
            <person name="Bruce D."/>
            <person name="Barry K."/>
            <person name="Shu S."/>
            <person name="Lindquist E."/>
            <person name="Wang M."/>
            <person name="Pitluck S."/>
            <person name="Vogel J.P."/>
            <person name="Garvin D.F."/>
            <person name="Mockler T.C."/>
            <person name="Schmutz J."/>
            <person name="Rokhsar D."/>
            <person name="Bevan M.W."/>
        </authorList>
    </citation>
    <scope>NUCLEOTIDE SEQUENCE</scope>
    <source>
        <strain evidence="1">Bd21</strain>
    </source>
</reference>
<proteinExistence type="predicted"/>
<gene>
    <name evidence="1" type="ORF">BRADI_4g07426v3</name>
</gene>
<sequence>MPLHLPEARNGEVAVYGRCCWFPCSSDFFGFSQGSVGTLQERGRDAAARRELAVRRGQRWWEMIKV</sequence>
<dbReference type="EnsemblPlants" id="PNT62712">
    <property type="protein sequence ID" value="PNT62712"/>
    <property type="gene ID" value="BRADI_4g07426v3"/>
</dbReference>
<dbReference type="Gramene" id="PNT62712">
    <property type="protein sequence ID" value="PNT62712"/>
    <property type="gene ID" value="BRADI_4g07426v3"/>
</dbReference>